<dbReference type="RefSeq" id="WP_009525006.1">
    <property type="nucleotide sequence ID" value="NZ_JH414549.1"/>
</dbReference>
<proteinExistence type="predicted"/>
<organism evidence="2 3">
    <name type="scientific">Peptoanaerobacter stomatis</name>
    <dbReference type="NCBI Taxonomy" id="796937"/>
    <lineage>
        <taxon>Bacteria</taxon>
        <taxon>Bacillati</taxon>
        <taxon>Bacillota</taxon>
        <taxon>Clostridia</taxon>
        <taxon>Peptostreptococcales</taxon>
        <taxon>Filifactoraceae</taxon>
        <taxon>Peptoanaerobacter</taxon>
    </lineage>
</organism>
<comment type="caution">
    <text evidence="2">The sequence shown here is derived from an EMBL/GenBank/DDBJ whole genome shotgun (WGS) entry which is preliminary data.</text>
</comment>
<reference evidence="2 3" key="1">
    <citation type="submission" date="2011-08" db="EMBL/GenBank/DDBJ databases">
        <title>The Genome Sequence of Eubacteriaceae bacterium ACC19a.</title>
        <authorList>
            <consortium name="The Broad Institute Genome Sequencing Platform"/>
            <person name="Earl A."/>
            <person name="Ward D."/>
            <person name="Feldgarden M."/>
            <person name="Gevers D."/>
            <person name="Sizova M."/>
            <person name="Hazen A."/>
            <person name="Epstein S."/>
            <person name="Young S.K."/>
            <person name="Zeng Q."/>
            <person name="Gargeya S."/>
            <person name="Fitzgerald M."/>
            <person name="Haas B."/>
            <person name="Abouelleil A."/>
            <person name="Alvarado L."/>
            <person name="Arachchi H.M."/>
            <person name="Berlin A."/>
            <person name="Brown A."/>
            <person name="Chapman S.B."/>
            <person name="Chen Z."/>
            <person name="Dunbar C."/>
            <person name="Freedman E."/>
            <person name="Gearin G."/>
            <person name="Gellesch M."/>
            <person name="Goldberg J."/>
            <person name="Griggs A."/>
            <person name="Gujja S."/>
            <person name="Heiman D."/>
            <person name="Howarth C."/>
            <person name="Larson L."/>
            <person name="Lui A."/>
            <person name="MacDonald P.J.P."/>
            <person name="Montmayeur A."/>
            <person name="Murphy C."/>
            <person name="Neiman D."/>
            <person name="Pearson M."/>
            <person name="Priest M."/>
            <person name="Roberts A."/>
            <person name="Saif S."/>
            <person name="Shea T."/>
            <person name="Shenoy N."/>
            <person name="Sisk P."/>
            <person name="Stolte C."/>
            <person name="Sykes S."/>
            <person name="Wortman J."/>
            <person name="Nusbaum C."/>
            <person name="Birren B."/>
        </authorList>
    </citation>
    <scope>NUCLEOTIDE SEQUENCE [LARGE SCALE GENOMIC DNA]</scope>
    <source>
        <strain evidence="2 3">ACC19a</strain>
    </source>
</reference>
<dbReference type="HOGENOM" id="CLU_100966_1_0_9"/>
<keyword evidence="1" id="KW-0472">Membrane</keyword>
<dbReference type="EMBL" id="AFZE01000057">
    <property type="protein sequence ID" value="EHL10556.1"/>
    <property type="molecule type" value="Genomic_DNA"/>
</dbReference>
<protein>
    <recommendedName>
        <fullName evidence="4">DUF4956 domain-containing protein</fullName>
    </recommendedName>
</protein>
<dbReference type="Pfam" id="PF16316">
    <property type="entry name" value="DUF4956"/>
    <property type="match status" value="1"/>
</dbReference>
<feature type="transmembrane region" description="Helical" evidence="1">
    <location>
        <begin position="117"/>
        <end position="135"/>
    </location>
</feature>
<gene>
    <name evidence="2" type="ORF">HMPREF9629_00771</name>
</gene>
<evidence type="ECO:0000256" key="1">
    <source>
        <dbReference type="SAM" id="Phobius"/>
    </source>
</evidence>
<keyword evidence="1" id="KW-0812">Transmembrane</keyword>
<evidence type="ECO:0008006" key="4">
    <source>
        <dbReference type="Google" id="ProtNLM"/>
    </source>
</evidence>
<evidence type="ECO:0000313" key="3">
    <source>
        <dbReference type="Proteomes" id="UP000006437"/>
    </source>
</evidence>
<feature type="transmembrane region" description="Helical" evidence="1">
    <location>
        <begin position="20"/>
        <end position="41"/>
    </location>
</feature>
<keyword evidence="1" id="KW-1133">Transmembrane helix</keyword>
<dbReference type="AlphaFoldDB" id="G9X314"/>
<dbReference type="InterPro" id="IPR032531">
    <property type="entry name" value="DUF4956"/>
</dbReference>
<sequence length="233" mass="25372">MNMAIFTGVFEDASTTATAVGITGFMTCLISALIIGLIIALTYKYKNKYSKNFVTTLALMPAMVCVVIMMVNGNVGAGVAVAGAFSLVRFRSVAGTSTEIGAIFLAMGSGLMTGMGYIGYATVFIIVICIMQILYNHIGIGSKKYAALEKTLRIAIPEDLEYTGALDDLFQEYTTSCQMTNVKTTDMGSLFKLTYNITLKKENTEKEFIDKLRCRNGNLEISISQQENNINEL</sequence>
<dbReference type="BioCyc" id="EBAC796937-HMP:GMGH-773-MONOMER"/>
<dbReference type="PATRIC" id="fig|796937.3.peg.2006"/>
<accession>G9X314</accession>
<evidence type="ECO:0000313" key="2">
    <source>
        <dbReference type="EMBL" id="EHL10556.1"/>
    </source>
</evidence>
<name>G9X314_9FIRM</name>
<dbReference type="Proteomes" id="UP000006437">
    <property type="component" value="Unassembled WGS sequence"/>
</dbReference>